<feature type="transmembrane region" description="Helical" evidence="1">
    <location>
        <begin position="374"/>
        <end position="402"/>
    </location>
</feature>
<feature type="transmembrane region" description="Helical" evidence="1">
    <location>
        <begin position="165"/>
        <end position="182"/>
    </location>
</feature>
<feature type="transmembrane region" description="Helical" evidence="1">
    <location>
        <begin position="139"/>
        <end position="158"/>
    </location>
</feature>
<evidence type="ECO:0000313" key="3">
    <source>
        <dbReference type="Proteomes" id="UP000016646"/>
    </source>
</evidence>
<keyword evidence="1" id="KW-0472">Membrane</keyword>
<reference evidence="2 3" key="1">
    <citation type="submission" date="2013-08" db="EMBL/GenBank/DDBJ databases">
        <authorList>
            <person name="Durkin A.S."/>
            <person name="Haft D.R."/>
            <person name="McCorrison J."/>
            <person name="Torralba M."/>
            <person name="Gillis M."/>
            <person name="Haft D.H."/>
            <person name="Methe B."/>
            <person name="Sutton G."/>
            <person name="Nelson K.E."/>
        </authorList>
    </citation>
    <scope>NUCLEOTIDE SEQUENCE [LARGE SCALE GENOMIC DNA]</scope>
    <source>
        <strain evidence="2 3">ATCC 35536</strain>
    </source>
</reference>
<feature type="transmembrane region" description="Helical" evidence="1">
    <location>
        <begin position="194"/>
        <end position="215"/>
    </location>
</feature>
<keyword evidence="3" id="KW-1185">Reference proteome</keyword>
<organism evidence="2 3">
    <name type="scientific">Treponema socranskii subsp. socranskii VPI DR56BR1116 = ATCC 35536</name>
    <dbReference type="NCBI Taxonomy" id="1125725"/>
    <lineage>
        <taxon>Bacteria</taxon>
        <taxon>Pseudomonadati</taxon>
        <taxon>Spirochaetota</taxon>
        <taxon>Spirochaetia</taxon>
        <taxon>Spirochaetales</taxon>
        <taxon>Treponemataceae</taxon>
        <taxon>Treponema</taxon>
    </lineage>
</organism>
<keyword evidence="1" id="KW-1133">Transmembrane helix</keyword>
<dbReference type="EMBL" id="AVQI01000070">
    <property type="protein sequence ID" value="ERJ99993.1"/>
    <property type="molecule type" value="Genomic_DNA"/>
</dbReference>
<feature type="transmembrane region" description="Helical" evidence="1">
    <location>
        <begin position="6"/>
        <end position="31"/>
    </location>
</feature>
<sequence length="440" mass="46096">MIFHINALTVLVMAALGGLSSLLANQSIAVFHDGLRPLLPQYLNKAMDRRSLFATSFALSFGLVIGFGLPTSITGKIIIVHTILLACDIIGTAFNDTKRGMILSAAVGCVYGILLLFGMQVIMNLFAKMPINFTSNLSSVGNLIIISFCVFPAIAVAYQKGVKTAAVVLVLTMLIKHVTSLYGKFTVNGVKVALNADGMALLFGICAMLVVAARVKSDKTGEATKVFSLFEDNIARIRKNVVLLAISGGVVALATTLLLISEGPASLTLTAEGNYTEAAMVALGRMLGFIPLVMTTAIMSGVYSPAGTKAVHVPALLLINFGIVGLVGSFFIGALIMVIEILLLIVIAKGMDKSPGLKDLGDNTRTAMSKVLDLALLVGGMIAANAIAPTMGYILVIGLYFLNQNSKKPIPTMAVGPVGAICTGILVNILHVIGLFPVAK</sequence>
<feature type="transmembrane region" description="Helical" evidence="1">
    <location>
        <begin position="315"/>
        <end position="348"/>
    </location>
</feature>
<proteinExistence type="predicted"/>
<feature type="transmembrane region" description="Helical" evidence="1">
    <location>
        <begin position="280"/>
        <end position="303"/>
    </location>
</feature>
<feature type="transmembrane region" description="Helical" evidence="1">
    <location>
        <begin position="241"/>
        <end position="260"/>
    </location>
</feature>
<dbReference type="InterPro" id="IPR019733">
    <property type="entry name" value="Uncharacterised_YhfT"/>
</dbReference>
<feature type="transmembrane region" description="Helical" evidence="1">
    <location>
        <begin position="414"/>
        <end position="439"/>
    </location>
</feature>
<protein>
    <submittedName>
        <fullName evidence="2">PF10797 family protein</fullName>
    </submittedName>
</protein>
<evidence type="ECO:0000313" key="2">
    <source>
        <dbReference type="EMBL" id="ERJ99993.1"/>
    </source>
</evidence>
<accession>A0ABN0P608</accession>
<dbReference type="RefSeq" id="WP_021495721.1">
    <property type="nucleotide sequence ID" value="NZ_AVQI01000070.1"/>
</dbReference>
<keyword evidence="1" id="KW-0812">Transmembrane</keyword>
<feature type="transmembrane region" description="Helical" evidence="1">
    <location>
        <begin position="52"/>
        <end position="71"/>
    </location>
</feature>
<evidence type="ECO:0000256" key="1">
    <source>
        <dbReference type="SAM" id="Phobius"/>
    </source>
</evidence>
<feature type="transmembrane region" description="Helical" evidence="1">
    <location>
        <begin position="101"/>
        <end position="127"/>
    </location>
</feature>
<comment type="caution">
    <text evidence="2">The sequence shown here is derived from an EMBL/GenBank/DDBJ whole genome shotgun (WGS) entry which is preliminary data.</text>
</comment>
<gene>
    <name evidence="2" type="ORF">HMPREF0860_1155</name>
</gene>
<name>A0ABN0P608_TRESO</name>
<dbReference type="Proteomes" id="UP000016646">
    <property type="component" value="Unassembled WGS sequence"/>
</dbReference>
<dbReference type="Pfam" id="PF10797">
    <property type="entry name" value="YhfT"/>
    <property type="match status" value="1"/>
</dbReference>